<keyword evidence="9" id="KW-1185">Reference proteome</keyword>
<dbReference type="InterPro" id="IPR036259">
    <property type="entry name" value="MFS_trans_sf"/>
</dbReference>
<evidence type="ECO:0000256" key="5">
    <source>
        <dbReference type="ARBA" id="ARBA00023136"/>
    </source>
</evidence>
<organism evidence="8 9">
    <name type="scientific">Lactobacillus johnsonii (strain FI9785)</name>
    <dbReference type="NCBI Taxonomy" id="633699"/>
    <lineage>
        <taxon>Bacteria</taxon>
        <taxon>Bacillati</taxon>
        <taxon>Bacillota</taxon>
        <taxon>Bacilli</taxon>
        <taxon>Lactobacillales</taxon>
        <taxon>Lactobacillaceae</taxon>
        <taxon>Lactobacillus</taxon>
    </lineage>
</organism>
<evidence type="ECO:0000256" key="6">
    <source>
        <dbReference type="SAM" id="Phobius"/>
    </source>
</evidence>
<keyword evidence="5 6" id="KW-0472">Membrane</keyword>
<dbReference type="SUPFAM" id="SSF103473">
    <property type="entry name" value="MFS general substrate transporter"/>
    <property type="match status" value="1"/>
</dbReference>
<dbReference type="GO" id="GO:0022857">
    <property type="term" value="F:transmembrane transporter activity"/>
    <property type="evidence" value="ECO:0007669"/>
    <property type="project" value="InterPro"/>
</dbReference>
<evidence type="ECO:0000256" key="4">
    <source>
        <dbReference type="ARBA" id="ARBA00022989"/>
    </source>
</evidence>
<dbReference type="EMBL" id="FN298497">
    <property type="protein sequence ID" value="CAX66130.1"/>
    <property type="molecule type" value="Genomic_DNA"/>
</dbReference>
<keyword evidence="2" id="KW-0813">Transport</keyword>
<reference evidence="8 9" key="1">
    <citation type="journal article" date="2009" name="J. Bacteriol.">
        <title>Complete genome sequence of Lactobacillus johnsonii FI9785, a competitive exclusion agent against pathogens in poultry.</title>
        <authorList>
            <person name="Wegmann U."/>
            <person name="Overweg K."/>
            <person name="Horn N."/>
            <person name="Goesmann A."/>
            <person name="Narbad A."/>
            <person name="Gasson M.J."/>
            <person name="Shearman C."/>
        </authorList>
    </citation>
    <scope>NUCLEOTIDE SEQUENCE [LARGE SCALE GENOMIC DNA]</scope>
    <source>
        <strain evidence="8 9">FI9785</strain>
    </source>
</reference>
<gene>
    <name evidence="8" type="ordered locus">FI9785_246</name>
</gene>
<evidence type="ECO:0000259" key="7">
    <source>
        <dbReference type="PROSITE" id="PS50850"/>
    </source>
</evidence>
<feature type="transmembrane region" description="Helical" evidence="6">
    <location>
        <begin position="74"/>
        <end position="93"/>
    </location>
</feature>
<evidence type="ECO:0000313" key="8">
    <source>
        <dbReference type="EMBL" id="CAX66130.1"/>
    </source>
</evidence>
<dbReference type="Proteomes" id="UP000002627">
    <property type="component" value="Chromosome"/>
</dbReference>
<evidence type="ECO:0000313" key="9">
    <source>
        <dbReference type="Proteomes" id="UP000002627"/>
    </source>
</evidence>
<sequence>MISDAFLEIKYRRNFFEEVQSQTRPELKPLIFVAHLWMAMAALMIGAFVGMLSEASLNIALPQLMSAFHVRSGTIQWLVTGYMLIIGIILPLSSLLTKWFTTQQLVIFGLCAFLFVAIISALAPSFEILLLGRMI</sequence>
<dbReference type="GO" id="GO:0005886">
    <property type="term" value="C:plasma membrane"/>
    <property type="evidence" value="ECO:0007669"/>
    <property type="project" value="UniProtKB-SubCell"/>
</dbReference>
<dbReference type="AlphaFoldDB" id="D0R1R5"/>
<dbReference type="PROSITE" id="PS50850">
    <property type="entry name" value="MFS"/>
    <property type="match status" value="1"/>
</dbReference>
<protein>
    <recommendedName>
        <fullName evidence="7">Major facilitator superfamily (MFS) profile domain-containing protein</fullName>
    </recommendedName>
</protein>
<dbReference type="Gene3D" id="1.20.1720.10">
    <property type="entry name" value="Multidrug resistance protein D"/>
    <property type="match status" value="1"/>
</dbReference>
<evidence type="ECO:0000256" key="3">
    <source>
        <dbReference type="ARBA" id="ARBA00022692"/>
    </source>
</evidence>
<proteinExistence type="predicted"/>
<dbReference type="KEGG" id="ljf:FI9785_246"/>
<dbReference type="HOGENOM" id="CLU_1997380_0_0_9"/>
<evidence type="ECO:0000256" key="1">
    <source>
        <dbReference type="ARBA" id="ARBA00004651"/>
    </source>
</evidence>
<dbReference type="PANTHER" id="PTHR42718">
    <property type="entry name" value="MAJOR FACILITATOR SUPERFAMILY MULTIDRUG TRANSPORTER MFSC"/>
    <property type="match status" value="1"/>
</dbReference>
<evidence type="ECO:0000256" key="2">
    <source>
        <dbReference type="ARBA" id="ARBA00022448"/>
    </source>
</evidence>
<comment type="subcellular location">
    <subcellularLocation>
        <location evidence="1">Cell membrane</location>
        <topology evidence="1">Multi-pass membrane protein</topology>
    </subcellularLocation>
</comment>
<feature type="transmembrane region" description="Helical" evidence="6">
    <location>
        <begin position="105"/>
        <end position="131"/>
    </location>
</feature>
<keyword evidence="3 6" id="KW-0812">Transmembrane</keyword>
<feature type="domain" description="Major facilitator superfamily (MFS) profile" evidence="7">
    <location>
        <begin position="39"/>
        <end position="135"/>
    </location>
</feature>
<feature type="transmembrane region" description="Helical" evidence="6">
    <location>
        <begin position="30"/>
        <end position="53"/>
    </location>
</feature>
<name>D0R1R5_LACJF</name>
<dbReference type="PANTHER" id="PTHR42718:SF43">
    <property type="entry name" value="LINCOMYCIN RESISTANCE PROTEIN LMRB"/>
    <property type="match status" value="1"/>
</dbReference>
<keyword evidence="4 6" id="KW-1133">Transmembrane helix</keyword>
<accession>D0R1R5</accession>
<dbReference type="InterPro" id="IPR020846">
    <property type="entry name" value="MFS_dom"/>
</dbReference>